<accession>A0A7L5C389</accession>
<dbReference type="GO" id="GO:0044781">
    <property type="term" value="P:bacterial-type flagellum organization"/>
    <property type="evidence" value="ECO:0007669"/>
    <property type="project" value="UniProtKB-UniRule"/>
</dbReference>
<evidence type="ECO:0000256" key="4">
    <source>
        <dbReference type="ARBA" id="ARBA00024746"/>
    </source>
</evidence>
<feature type="region of interest" description="Disordered" evidence="6">
    <location>
        <begin position="1"/>
        <end position="30"/>
    </location>
</feature>
<dbReference type="RefSeq" id="WP_165101054.1">
    <property type="nucleotide sequence ID" value="NZ_CP049056.1"/>
</dbReference>
<evidence type="ECO:0000313" key="8">
    <source>
        <dbReference type="EMBL" id="QIE56976.1"/>
    </source>
</evidence>
<dbReference type="KEGG" id="hdh:G5B40_16935"/>
<evidence type="ECO:0000256" key="1">
    <source>
        <dbReference type="ARBA" id="ARBA00010577"/>
    </source>
</evidence>
<dbReference type="EMBL" id="CP049056">
    <property type="protein sequence ID" value="QIE56976.1"/>
    <property type="molecule type" value="Genomic_DNA"/>
</dbReference>
<keyword evidence="3 5" id="KW-1005">Bacterial flagellum biogenesis</keyword>
<organism evidence="8 9">
    <name type="scientific">Pikeienuella piscinae</name>
    <dbReference type="NCBI Taxonomy" id="2748098"/>
    <lineage>
        <taxon>Bacteria</taxon>
        <taxon>Pseudomonadati</taxon>
        <taxon>Pseudomonadota</taxon>
        <taxon>Alphaproteobacteria</taxon>
        <taxon>Rhodobacterales</taxon>
        <taxon>Paracoccaceae</taxon>
        <taxon>Pikeienuella</taxon>
    </lineage>
</organism>
<dbReference type="Pfam" id="PF03963">
    <property type="entry name" value="FlgD"/>
    <property type="match status" value="1"/>
</dbReference>
<dbReference type="Pfam" id="PF13860">
    <property type="entry name" value="FlgD_ig"/>
    <property type="match status" value="1"/>
</dbReference>
<reference evidence="8 9" key="1">
    <citation type="submission" date="2020-02" db="EMBL/GenBank/DDBJ databases">
        <title>complete genome sequence of Rhodobacteraceae bacterium.</title>
        <authorList>
            <person name="Park J."/>
            <person name="Kim Y.-S."/>
            <person name="Kim K.-H."/>
        </authorList>
    </citation>
    <scope>NUCLEOTIDE SEQUENCE [LARGE SCALE GENOMIC DNA]</scope>
    <source>
        <strain evidence="8 9">RR4-56</strain>
    </source>
</reference>
<proteinExistence type="inferred from homology"/>
<name>A0A7L5C389_9RHOB</name>
<sequence>METAAITGQTAATGAANANGAKSGESAEPRAEINADFETFLTLLTTQLSNQDPLNPADSTEFVAQLAQFSAVEQQIKTNDQLGSILSALGGEGLGALTPWLGASVEAAAGIPFDGETPIPLSVDADPAATSAFLVAQAENGATVARLPVEPGARRLVWDGTSGAGETLPEGVYRFTLEQANGEEPLASAAPRGFVNVVEARLGETGAELVLESGDVIDAAAISAIRAASD</sequence>
<evidence type="ECO:0000256" key="2">
    <source>
        <dbReference type="ARBA" id="ARBA00016013"/>
    </source>
</evidence>
<keyword evidence="9" id="KW-1185">Reference proteome</keyword>
<evidence type="ECO:0000256" key="3">
    <source>
        <dbReference type="ARBA" id="ARBA00022795"/>
    </source>
</evidence>
<evidence type="ECO:0000256" key="5">
    <source>
        <dbReference type="RuleBase" id="RU362076"/>
    </source>
</evidence>
<dbReference type="Proteomes" id="UP000503336">
    <property type="component" value="Chromosome"/>
</dbReference>
<comment type="function">
    <text evidence="4 5">Required for flagellar hook formation. May act as a scaffolding protein.</text>
</comment>
<dbReference type="InterPro" id="IPR005648">
    <property type="entry name" value="FlgD"/>
</dbReference>
<comment type="similarity">
    <text evidence="1 5">Belongs to the FlgD family.</text>
</comment>
<protein>
    <recommendedName>
        <fullName evidence="2 5">Basal-body rod modification protein FlgD</fullName>
    </recommendedName>
</protein>
<feature type="domain" description="FlgD/Vpr Ig-like" evidence="7">
    <location>
        <begin position="113"/>
        <end position="182"/>
    </location>
</feature>
<dbReference type="Gene3D" id="2.60.40.4070">
    <property type="match status" value="1"/>
</dbReference>
<dbReference type="AlphaFoldDB" id="A0A7L5C389"/>
<evidence type="ECO:0000256" key="6">
    <source>
        <dbReference type="SAM" id="MobiDB-lite"/>
    </source>
</evidence>
<feature type="compositionally biased region" description="Low complexity" evidence="6">
    <location>
        <begin position="1"/>
        <end position="21"/>
    </location>
</feature>
<gene>
    <name evidence="8" type="ORF">G5B40_16935</name>
</gene>
<dbReference type="InterPro" id="IPR025965">
    <property type="entry name" value="FlgD/Vpr_Ig-like"/>
</dbReference>
<evidence type="ECO:0000313" key="9">
    <source>
        <dbReference type="Proteomes" id="UP000503336"/>
    </source>
</evidence>
<evidence type="ECO:0000259" key="7">
    <source>
        <dbReference type="Pfam" id="PF13860"/>
    </source>
</evidence>